<dbReference type="AlphaFoldDB" id="A0A1G9BCM6"/>
<feature type="compositionally biased region" description="Low complexity" evidence="1">
    <location>
        <begin position="406"/>
        <end position="416"/>
    </location>
</feature>
<feature type="region of interest" description="Disordered" evidence="1">
    <location>
        <begin position="175"/>
        <end position="449"/>
    </location>
</feature>
<feature type="region of interest" description="Disordered" evidence="1">
    <location>
        <begin position="852"/>
        <end position="900"/>
    </location>
</feature>
<feature type="compositionally biased region" description="Low complexity" evidence="1">
    <location>
        <begin position="248"/>
        <end position="266"/>
    </location>
</feature>
<dbReference type="Proteomes" id="UP000199382">
    <property type="component" value="Unassembled WGS sequence"/>
</dbReference>
<evidence type="ECO:0000313" key="2">
    <source>
        <dbReference type="EMBL" id="SDK37298.1"/>
    </source>
</evidence>
<sequence>MTPNFSLILDHDGISLLYRQDSDWRSLGSVSLDAPDFDAQLEALRQRAEALSDGIALRSTLVLPNSQILYASTEAGKDARENARLAGRRLDGATPYALGDLVYDWKVQGNEILIAAVARETLEEAEGFAQLHGFAPLSFTAAPEDGSFPGAPFFGPSDAAPRLLAPGEVLERIARPILSSGPYEEPRATPEPLPEPEPESTPVEVPEDSATSPEPVTEAEVVPEPEPEATDIAEKPEPAAKSATSLLVESETSEPASEPAVAELPVIDFVSLRASPDTPEAKATETPPRPLPPVTEPVSDPEQPEPRVDVGAEEAPEPAPPATFSSIRSRVEPPVTAAVVGKSKNTGTKPKQHARSAKPAPAASAAEKTARKRAEPVLKAAPKPAAASAAPNSFKPGLRADKVARDSSAAAAKSAVETGGFRVPPAPPPLNEAEALTVFGARKSQQPQQSPSRLALIAAAGGAVVVGLIGLWAFLGSGGEDITATDAPAELITEAPSAPQLVSPETGALPDLAASDTAPTAIALAPASATPEPETGLATQDMAGDAEATSQVSGAAALPPPADDGAPEDLRQPAIQNEASTVGISQQETLANLSTSQQPLDGSLTPQSGNALAESLPEDSVAAPMVVDPTPLDPISALAAYTVSGIWQRAPERSQQALEEETEEYYIASIDPTIPSQDAYALPTLDRAPDRLPRAAATPVVPEPEPDPAQASDALDGEEIAPDGVEVVRGKPSIVPPRRPADLAPAAQSAPETAPETGVNPAEGALRGERPRSRPEGLIEANERATFGGNTRSELAEIRPNARPRSVQETAEALDAAVRMADAETVEGQQGTEALSLQDQALALDLASATRRAVANSPQPRLRPSNISQIADRARKRAEQDAQAQAEAEQQARDDAQAAALSQERAVAAAARKSAEEAAQQEAAKQAAAAQAAKEKEEAIQAAAKAAKEEERAAKSSGPAVPRSERANPTGTTSATVAKQATVKNQISLSKVSLIGVYGTSTKRRALVRLPSGKMLKVKVGDRIDGGRVAAIGTSDLRYQKGGRTVTLKMPKG</sequence>
<gene>
    <name evidence="2" type="ORF">SAMN04488026_103919</name>
</gene>
<proteinExistence type="predicted"/>
<feature type="region of interest" description="Disordered" evidence="1">
    <location>
        <begin position="729"/>
        <end position="807"/>
    </location>
</feature>
<dbReference type="EMBL" id="FNEK01000039">
    <property type="protein sequence ID" value="SDK37298.1"/>
    <property type="molecule type" value="Genomic_DNA"/>
</dbReference>
<reference evidence="2 3" key="1">
    <citation type="submission" date="2016-10" db="EMBL/GenBank/DDBJ databases">
        <authorList>
            <person name="de Groot N.N."/>
        </authorList>
    </citation>
    <scope>NUCLEOTIDE SEQUENCE [LARGE SCALE GENOMIC DNA]</scope>
    <source>
        <strain evidence="2 3">DSM 25294</strain>
    </source>
</reference>
<organism evidence="2 3">
    <name type="scientific">Aliiruegeria lutimaris</name>
    <dbReference type="NCBI Taxonomy" id="571298"/>
    <lineage>
        <taxon>Bacteria</taxon>
        <taxon>Pseudomonadati</taxon>
        <taxon>Pseudomonadota</taxon>
        <taxon>Alphaproteobacteria</taxon>
        <taxon>Rhodobacterales</taxon>
        <taxon>Roseobacteraceae</taxon>
        <taxon>Aliiruegeria</taxon>
    </lineage>
</organism>
<accession>A0A1G9BCM6</accession>
<dbReference type="STRING" id="571298.SAMN04488026_103919"/>
<evidence type="ECO:0000313" key="3">
    <source>
        <dbReference type="Proteomes" id="UP000199382"/>
    </source>
</evidence>
<dbReference type="OrthoDB" id="7870459at2"/>
<protein>
    <recommendedName>
        <fullName evidence="4">Type IV pilus biogenesis protein PilP</fullName>
    </recommendedName>
</protein>
<feature type="compositionally biased region" description="Polar residues" evidence="1">
    <location>
        <begin position="967"/>
        <end position="977"/>
    </location>
</feature>
<feature type="compositionally biased region" description="Low complexity" evidence="1">
    <location>
        <begin position="379"/>
        <end position="391"/>
    </location>
</feature>
<feature type="compositionally biased region" description="Basic and acidic residues" evidence="1">
    <location>
        <begin position="766"/>
        <end position="783"/>
    </location>
</feature>
<evidence type="ECO:0008006" key="4">
    <source>
        <dbReference type="Google" id="ProtNLM"/>
    </source>
</evidence>
<feature type="compositionally biased region" description="Acidic residues" evidence="1">
    <location>
        <begin position="221"/>
        <end position="231"/>
    </location>
</feature>
<feature type="region of interest" description="Disordered" evidence="1">
    <location>
        <begin position="527"/>
        <end position="569"/>
    </location>
</feature>
<feature type="compositionally biased region" description="Low complexity" evidence="1">
    <location>
        <begin position="357"/>
        <end position="367"/>
    </location>
</feature>
<evidence type="ECO:0000256" key="1">
    <source>
        <dbReference type="SAM" id="MobiDB-lite"/>
    </source>
</evidence>
<name>A0A1G9BCM6_9RHOB</name>
<dbReference type="RefSeq" id="WP_093159111.1">
    <property type="nucleotide sequence ID" value="NZ_FNEK01000039.1"/>
</dbReference>
<keyword evidence="3" id="KW-1185">Reference proteome</keyword>
<feature type="region of interest" description="Disordered" evidence="1">
    <location>
        <begin position="940"/>
        <end position="977"/>
    </location>
</feature>